<evidence type="ECO:0000256" key="2">
    <source>
        <dbReference type="ARBA" id="ARBA00022679"/>
    </source>
</evidence>
<evidence type="ECO:0000313" key="5">
    <source>
        <dbReference type="EMBL" id="EHG23335.1"/>
    </source>
</evidence>
<keyword evidence="6" id="KW-1185">Reference proteome</keyword>
<dbReference type="EMBL" id="ADGH01000019">
    <property type="protein sequence ID" value="EHG23335.1"/>
    <property type="molecule type" value="Genomic_DNA"/>
</dbReference>
<dbReference type="NCBIfam" id="TIGR03124">
    <property type="entry name" value="citrate_citX"/>
    <property type="match status" value="1"/>
</dbReference>
<keyword evidence="3" id="KW-0548">Nucleotidyltransferase</keyword>
<dbReference type="Proteomes" id="UP000003175">
    <property type="component" value="Unassembled WGS sequence"/>
</dbReference>
<comment type="catalytic activity">
    <reaction evidence="4">
        <text>apo-[citrate lyase ACP] + 2'-(5''-triphospho-alpha-D-ribosyl)-3'-dephospho-CoA = holo-[citrate lyase ACP] + diphosphate</text>
        <dbReference type="Rhea" id="RHEA:16333"/>
        <dbReference type="Rhea" id="RHEA-COMP:10157"/>
        <dbReference type="Rhea" id="RHEA-COMP:10158"/>
        <dbReference type="ChEBI" id="CHEBI:29999"/>
        <dbReference type="ChEBI" id="CHEBI:33019"/>
        <dbReference type="ChEBI" id="CHEBI:61378"/>
        <dbReference type="ChEBI" id="CHEBI:82683"/>
        <dbReference type="EC" id="2.7.7.61"/>
    </reaction>
</comment>
<accession>A0ABN0DMR3</accession>
<dbReference type="RefSeq" id="WP_006697077.1">
    <property type="nucleotide sequence ID" value="NZ_JH376862.1"/>
</dbReference>
<reference evidence="5 6" key="1">
    <citation type="submission" date="2011-08" db="EMBL/GenBank/DDBJ databases">
        <title>The Genome Sequence of Selenomonas noxia F0398.</title>
        <authorList>
            <consortium name="The Broad Institute Genome Sequencing Platform"/>
            <person name="Earl A."/>
            <person name="Ward D."/>
            <person name="Feldgarden M."/>
            <person name="Gevers D."/>
            <person name="Izard J."/>
            <person name="Ganesan A."/>
            <person name="Blanton J.M."/>
            <person name="Baranova O.V."/>
            <person name="Tanner A.C."/>
            <person name="Dewhirst F.E."/>
            <person name="Young S.K."/>
            <person name="Zeng Q."/>
            <person name="Gargeya S."/>
            <person name="Fitzgerald M."/>
            <person name="Haas B."/>
            <person name="Abouelleil A."/>
            <person name="Alvarado L."/>
            <person name="Arachchi H.M."/>
            <person name="Berlin A."/>
            <person name="Brown A."/>
            <person name="Chapman S.B."/>
            <person name="Chen Z."/>
            <person name="Dunbar C."/>
            <person name="Freedman E."/>
            <person name="Gearin G."/>
            <person name="Gellesch M."/>
            <person name="Goldberg J."/>
            <person name="Griggs A."/>
            <person name="Gujja S."/>
            <person name="Heiman D."/>
            <person name="Howarth C."/>
            <person name="Larson L."/>
            <person name="Lui A."/>
            <person name="MacDonald P.J.P."/>
            <person name="Montmayeur A."/>
            <person name="Murphy C."/>
            <person name="Neiman D."/>
            <person name="Pearson M."/>
            <person name="Priest M."/>
            <person name="Roberts A."/>
            <person name="Saif S."/>
            <person name="Shea T."/>
            <person name="Shenoy N."/>
            <person name="Sisk P."/>
            <person name="Stolte C."/>
            <person name="Sykes S."/>
            <person name="Wortman J."/>
            <person name="Nusbaum C."/>
            <person name="Birren B."/>
        </authorList>
    </citation>
    <scope>NUCLEOTIDE SEQUENCE [LARGE SCALE GENOMIC DNA]</scope>
    <source>
        <strain evidence="5 6">F0398</strain>
    </source>
</reference>
<evidence type="ECO:0000256" key="3">
    <source>
        <dbReference type="ARBA" id="ARBA00022695"/>
    </source>
</evidence>
<keyword evidence="2" id="KW-0808">Transferase</keyword>
<evidence type="ECO:0000256" key="4">
    <source>
        <dbReference type="ARBA" id="ARBA00048574"/>
    </source>
</evidence>
<dbReference type="EC" id="2.7.7.61" evidence="1"/>
<name>A0ABN0DMR3_9FIRM</name>
<organism evidence="5 6">
    <name type="scientific">Selenomonas noxia F0398</name>
    <dbReference type="NCBI Taxonomy" id="702437"/>
    <lineage>
        <taxon>Bacteria</taxon>
        <taxon>Bacillati</taxon>
        <taxon>Bacillota</taxon>
        <taxon>Negativicutes</taxon>
        <taxon>Selenomonadales</taxon>
        <taxon>Selenomonadaceae</taxon>
        <taxon>Selenomonas</taxon>
    </lineage>
</organism>
<dbReference type="NCBIfam" id="NF002383">
    <property type="entry name" value="PRK01392.1"/>
    <property type="match status" value="1"/>
</dbReference>
<evidence type="ECO:0000313" key="6">
    <source>
        <dbReference type="Proteomes" id="UP000003175"/>
    </source>
</evidence>
<protein>
    <recommendedName>
        <fullName evidence="1">citrate lyase holo-[acyl-carrier protein] synthase</fullName>
        <ecNumber evidence="1">2.7.7.61</ecNumber>
    </recommendedName>
</protein>
<evidence type="ECO:0000256" key="1">
    <source>
        <dbReference type="ARBA" id="ARBA00012524"/>
    </source>
</evidence>
<proteinExistence type="predicted"/>
<comment type="caution">
    <text evidence="5">The sequence shown here is derived from an EMBL/GenBank/DDBJ whole genome shotgun (WGS) entry which is preliminary data.</text>
</comment>
<dbReference type="Pfam" id="PF03802">
    <property type="entry name" value="CitX"/>
    <property type="match status" value="1"/>
</dbReference>
<gene>
    <name evidence="5" type="ORF">HMPREF9432_01915</name>
</gene>
<sequence length="169" mass="18843">MLSGIPVELSAMLAAREKRARQQDAWLKQYQCPLLSFTLNIPGPVKTSPALRRAFETGLSALQEHLTGMHLSPIAQMQVHAATGDEALVAIKGDAASLKELCIRIEETHLLGRLFDFDVLTADGIKLSRPLPRRCLLCTEQAQVCARSRHHSIEELTNEIERLLSVYFK</sequence>
<dbReference type="InterPro" id="IPR005551">
    <property type="entry name" value="CitX"/>
</dbReference>